<feature type="domain" description="Methionyl-tRNA synthetase anticodon-binding" evidence="11">
    <location>
        <begin position="447"/>
        <end position="509"/>
    </location>
</feature>
<dbReference type="SUPFAM" id="SSF47323">
    <property type="entry name" value="Anticodon-binding domain of a subclass of class I aminoacyl-tRNA synthetases"/>
    <property type="match status" value="1"/>
</dbReference>
<keyword evidence="9" id="KW-0862">Zinc</keyword>
<dbReference type="GO" id="GO:0006431">
    <property type="term" value="P:methionyl-tRNA aminoacylation"/>
    <property type="evidence" value="ECO:0007669"/>
    <property type="project" value="UniProtKB-UniRule"/>
</dbReference>
<evidence type="ECO:0000256" key="1">
    <source>
        <dbReference type="ARBA" id="ARBA00003314"/>
    </source>
</evidence>
<dbReference type="SUPFAM" id="SSF52374">
    <property type="entry name" value="Nucleotidylyl transferase"/>
    <property type="match status" value="1"/>
</dbReference>
<feature type="binding site" evidence="9">
    <location>
        <position position="157"/>
    </location>
    <ligand>
        <name>Zn(2+)</name>
        <dbReference type="ChEBI" id="CHEBI:29105"/>
    </ligand>
</feature>
<keyword evidence="6 9" id="KW-0648">Protein biosynthesis</keyword>
<dbReference type="InterPro" id="IPR009080">
    <property type="entry name" value="tRNAsynth_Ia_anticodon-bd"/>
</dbReference>
<comment type="subcellular location">
    <subcellularLocation>
        <location evidence="9">Cytoplasm</location>
    </subcellularLocation>
</comment>
<dbReference type="CDD" id="cd07957">
    <property type="entry name" value="Anticodon_Ia_Met"/>
    <property type="match status" value="1"/>
</dbReference>
<feature type="binding site" evidence="9">
    <location>
        <position position="333"/>
    </location>
    <ligand>
        <name>ATP</name>
        <dbReference type="ChEBI" id="CHEBI:30616"/>
    </ligand>
</feature>
<dbReference type="InterPro" id="IPR014729">
    <property type="entry name" value="Rossmann-like_a/b/a_fold"/>
</dbReference>
<comment type="subunit">
    <text evidence="9">Monomer.</text>
</comment>
<dbReference type="Pfam" id="PF09334">
    <property type="entry name" value="tRNA-synt_1g"/>
    <property type="match status" value="1"/>
</dbReference>
<dbReference type="InterPro" id="IPR029038">
    <property type="entry name" value="MetRS_Zn"/>
</dbReference>
<dbReference type="InterPro" id="IPR041872">
    <property type="entry name" value="Anticodon_Met"/>
</dbReference>
<dbReference type="NCBIfam" id="TIGR00398">
    <property type="entry name" value="metG"/>
    <property type="match status" value="1"/>
</dbReference>
<keyword evidence="9" id="KW-0963">Cytoplasm</keyword>
<comment type="cofactor">
    <cofactor evidence="9">
        <name>Zn(2+)</name>
        <dbReference type="ChEBI" id="CHEBI:29105"/>
    </cofactor>
    <text evidence="9">Binds 1 zinc ion per subunit.</text>
</comment>
<evidence type="ECO:0000256" key="9">
    <source>
        <dbReference type="HAMAP-Rule" id="MF_00098"/>
    </source>
</evidence>
<comment type="similarity">
    <text evidence="2 9">Belongs to the class-I aminoacyl-tRNA synthetase family. MetG type 1 subfamily.</text>
</comment>
<dbReference type="Proteomes" id="UP000054709">
    <property type="component" value="Unassembled WGS sequence"/>
</dbReference>
<dbReference type="GO" id="GO:0005829">
    <property type="term" value="C:cytosol"/>
    <property type="evidence" value="ECO:0007669"/>
    <property type="project" value="TreeGrafter"/>
</dbReference>
<dbReference type="PANTHER" id="PTHR45765:SF1">
    <property type="entry name" value="METHIONINE--TRNA LIGASE, CYTOPLASMIC"/>
    <property type="match status" value="1"/>
</dbReference>
<dbReference type="Gene3D" id="3.40.50.620">
    <property type="entry name" value="HUPs"/>
    <property type="match status" value="1"/>
</dbReference>
<dbReference type="AlphaFoldDB" id="A0A0W1B268"/>
<comment type="catalytic activity">
    <reaction evidence="8 9">
        <text>tRNA(Met) + L-methionine + ATP = L-methionyl-tRNA(Met) + AMP + diphosphate</text>
        <dbReference type="Rhea" id="RHEA:13481"/>
        <dbReference type="Rhea" id="RHEA-COMP:9667"/>
        <dbReference type="Rhea" id="RHEA-COMP:9698"/>
        <dbReference type="ChEBI" id="CHEBI:30616"/>
        <dbReference type="ChEBI" id="CHEBI:33019"/>
        <dbReference type="ChEBI" id="CHEBI:57844"/>
        <dbReference type="ChEBI" id="CHEBI:78442"/>
        <dbReference type="ChEBI" id="CHEBI:78530"/>
        <dbReference type="ChEBI" id="CHEBI:456215"/>
        <dbReference type="EC" id="6.1.1.10"/>
    </reaction>
</comment>
<evidence type="ECO:0000256" key="4">
    <source>
        <dbReference type="ARBA" id="ARBA00022741"/>
    </source>
</evidence>
<reference evidence="12 13" key="1">
    <citation type="journal article" date="2015" name="Int. Biodeterior. Biodegradation">
        <title>Physiological and genetic screening methods for the isolation of methyl tert-butyl ether-degrading bacteria for bioremediation purposes.</title>
        <authorList>
            <person name="Guisado I.M."/>
            <person name="Purswani J."/>
            <person name="Gonzalez Lopez J."/>
            <person name="Pozo C."/>
        </authorList>
    </citation>
    <scope>NUCLEOTIDE SEQUENCE [LARGE SCALE GENOMIC DNA]</scope>
    <source>
        <strain evidence="12 13">SH7</strain>
    </source>
</reference>
<keyword evidence="4 9" id="KW-0547">Nucleotide-binding</keyword>
<dbReference type="GO" id="GO:0005524">
    <property type="term" value="F:ATP binding"/>
    <property type="evidence" value="ECO:0007669"/>
    <property type="project" value="UniProtKB-UniRule"/>
</dbReference>
<evidence type="ECO:0000256" key="5">
    <source>
        <dbReference type="ARBA" id="ARBA00022840"/>
    </source>
</evidence>
<dbReference type="Gene3D" id="2.20.28.20">
    <property type="entry name" value="Methionyl-tRNA synthetase, Zn-domain"/>
    <property type="match status" value="1"/>
</dbReference>
<dbReference type="InterPro" id="IPR023458">
    <property type="entry name" value="Met-tRNA_ligase_1"/>
</dbReference>
<feature type="binding site" evidence="9">
    <location>
        <position position="142"/>
    </location>
    <ligand>
        <name>Zn(2+)</name>
        <dbReference type="ChEBI" id="CHEBI:29105"/>
    </ligand>
</feature>
<dbReference type="HAMAP" id="MF_00098">
    <property type="entry name" value="Met_tRNA_synth_type1"/>
    <property type="match status" value="1"/>
</dbReference>
<evidence type="ECO:0000256" key="2">
    <source>
        <dbReference type="ARBA" id="ARBA00008258"/>
    </source>
</evidence>
<dbReference type="GO" id="GO:0004825">
    <property type="term" value="F:methionine-tRNA ligase activity"/>
    <property type="evidence" value="ECO:0007669"/>
    <property type="project" value="UniProtKB-UniRule"/>
</dbReference>
<dbReference type="EC" id="6.1.1.10" evidence="9"/>
<evidence type="ECO:0000259" key="11">
    <source>
        <dbReference type="Pfam" id="PF19303"/>
    </source>
</evidence>
<evidence type="ECO:0000259" key="10">
    <source>
        <dbReference type="Pfam" id="PF09334"/>
    </source>
</evidence>
<feature type="short sequence motif" description="'KMSKS' region" evidence="9">
    <location>
        <begin position="330"/>
        <end position="334"/>
    </location>
</feature>
<protein>
    <recommendedName>
        <fullName evidence="9">Methionine--tRNA ligase</fullName>
        <ecNumber evidence="9">6.1.1.10</ecNumber>
    </recommendedName>
    <alternativeName>
        <fullName evidence="9">Methionyl-tRNA synthetase</fullName>
        <shortName evidence="9">MetRS</shortName>
    </alternativeName>
</protein>
<dbReference type="PANTHER" id="PTHR45765">
    <property type="entry name" value="METHIONINE--TRNA LIGASE"/>
    <property type="match status" value="1"/>
</dbReference>
<evidence type="ECO:0000256" key="3">
    <source>
        <dbReference type="ARBA" id="ARBA00022598"/>
    </source>
</evidence>
<evidence type="ECO:0000313" key="12">
    <source>
        <dbReference type="EMBL" id="KTD87631.1"/>
    </source>
</evidence>
<keyword evidence="13" id="KW-1185">Reference proteome</keyword>
<dbReference type="Gene3D" id="1.10.730.10">
    <property type="entry name" value="Isoleucyl-tRNA Synthetase, Domain 1"/>
    <property type="match status" value="1"/>
</dbReference>
<keyword evidence="9" id="KW-0479">Metal-binding</keyword>
<dbReference type="RefSeq" id="WP_060623132.1">
    <property type="nucleotide sequence ID" value="NZ_LCZJ02000018.1"/>
</dbReference>
<dbReference type="InterPro" id="IPR033911">
    <property type="entry name" value="MetRS_core"/>
</dbReference>
<dbReference type="InterPro" id="IPR015413">
    <property type="entry name" value="Methionyl/Leucyl_tRNA_Synth"/>
</dbReference>
<comment type="caution">
    <text evidence="9">Lacks conserved residue(s) required for the propagation of feature annotation.</text>
</comment>
<evidence type="ECO:0000256" key="7">
    <source>
        <dbReference type="ARBA" id="ARBA00023146"/>
    </source>
</evidence>
<dbReference type="Pfam" id="PF19303">
    <property type="entry name" value="Anticodon_3"/>
    <property type="match status" value="1"/>
</dbReference>
<gene>
    <name evidence="9" type="primary">metG</name>
    <name evidence="12" type="ORF">UQ64_12580</name>
</gene>
<accession>A0A0W1B268</accession>
<comment type="caution">
    <text evidence="12">The sequence shown here is derived from an EMBL/GenBank/DDBJ whole genome shotgun (WGS) entry which is preliminary data.</text>
</comment>
<dbReference type="OrthoDB" id="9810191at2"/>
<dbReference type="GO" id="GO:0046872">
    <property type="term" value="F:metal ion binding"/>
    <property type="evidence" value="ECO:0007669"/>
    <property type="project" value="UniProtKB-KW"/>
</dbReference>
<feature type="domain" description="Methionyl/Leucyl tRNA synthetase" evidence="10">
    <location>
        <begin position="5"/>
        <end position="393"/>
    </location>
</feature>
<keyword evidence="7 9" id="KW-0030">Aminoacyl-tRNA synthetase</keyword>
<feature type="binding site" evidence="9">
    <location>
        <position position="145"/>
    </location>
    <ligand>
        <name>Zn(2+)</name>
        <dbReference type="ChEBI" id="CHEBI:29105"/>
    </ligand>
</feature>
<dbReference type="SUPFAM" id="SSF57770">
    <property type="entry name" value="Methionyl-tRNA synthetase (MetRS), Zn-domain"/>
    <property type="match status" value="1"/>
</dbReference>
<evidence type="ECO:0000256" key="6">
    <source>
        <dbReference type="ARBA" id="ARBA00022917"/>
    </source>
</evidence>
<evidence type="ECO:0000313" key="13">
    <source>
        <dbReference type="Proteomes" id="UP000054709"/>
    </source>
</evidence>
<sequence>MSNVFIGGAWPYANGSLHLGRLSSVLPGDVLARYFRSKGDNVLYVSGSDCHGTPVAVQAANEGITPEAFASGYHEEFLKCFKQLGFSYDLYTRTDQQQHHKVVKELFIEWLKNGHLYKKTIAQCYCEVDQRFLPDRYVEGTCPVCGQLARGDQCDYCSTILDPSDLLNRTCKLCGNTPTERLTEHYYLSLSKFQSVLTEYVDEAVHWRENAIKLTKRYLKEELQDRAVTRDLSWGVDVPVAGFEDKKIYVWIEAVSGYLSASKQWAVQSGGSWEDFWLKEKGEITAYYVHGKDNIPFHTLIWPAVLLGAGGLHLPDRIISSEYLTLEGQKFSTSRNWAVWVPYILARYHPDSIRYFLIANGPEKRDTDFSWREFIYSHNGELLGAFGNFVNRSLAFVEKFYEGIVPSGKSDKVWSDNIDLLYLESGRLIEVGDLKDALEYIFSYVRKANQYFDRQKPWIQVKEDRDACDNTIFTCVQIIANLANLLHPFLPFSCEKIRGFLSLELPKWQPCSVPPYQQVTELQLLFERIDISRIKEEEDRLVQQQVNK</sequence>
<dbReference type="InterPro" id="IPR014758">
    <property type="entry name" value="Met-tRNA_synth"/>
</dbReference>
<organism evidence="12 13">
    <name type="scientific">Paenibacillus etheri</name>
    <dbReference type="NCBI Taxonomy" id="1306852"/>
    <lineage>
        <taxon>Bacteria</taxon>
        <taxon>Bacillati</taxon>
        <taxon>Bacillota</taxon>
        <taxon>Bacilli</taxon>
        <taxon>Bacillales</taxon>
        <taxon>Paenibacillaceae</taxon>
        <taxon>Paenibacillus</taxon>
    </lineage>
</organism>
<dbReference type="EMBL" id="LCZJ02000018">
    <property type="protein sequence ID" value="KTD87631.1"/>
    <property type="molecule type" value="Genomic_DNA"/>
</dbReference>
<proteinExistence type="inferred from homology"/>
<feature type="binding site" evidence="9">
    <location>
        <position position="154"/>
    </location>
    <ligand>
        <name>Zn(2+)</name>
        <dbReference type="ChEBI" id="CHEBI:29105"/>
    </ligand>
</feature>
<keyword evidence="3 9" id="KW-0436">Ligase</keyword>
<comment type="function">
    <text evidence="1 9">Is required not only for elongation of protein synthesis but also for the initiation of all mRNA translation through initiator tRNA(fMet) aminoacylation.</text>
</comment>
<evidence type="ECO:0000256" key="8">
    <source>
        <dbReference type="ARBA" id="ARBA00047364"/>
    </source>
</evidence>
<name>A0A0W1B268_9BACL</name>
<dbReference type="CDD" id="cd00814">
    <property type="entry name" value="MetRS_core"/>
    <property type="match status" value="1"/>
</dbReference>
<keyword evidence="5 9" id="KW-0067">ATP-binding</keyword>
<dbReference type="PRINTS" id="PR01041">
    <property type="entry name" value="TRNASYNTHMET"/>
</dbReference>